<feature type="transmembrane region" description="Helical" evidence="5">
    <location>
        <begin position="56"/>
        <end position="77"/>
    </location>
</feature>
<protein>
    <submittedName>
        <fullName evidence="6">Major facilitator superfamily protein</fullName>
    </submittedName>
</protein>
<accession>A0A376WT58</accession>
<feature type="transmembrane region" description="Helical" evidence="5">
    <location>
        <begin position="119"/>
        <end position="139"/>
    </location>
</feature>
<evidence type="ECO:0000256" key="5">
    <source>
        <dbReference type="SAM" id="Phobius"/>
    </source>
</evidence>
<dbReference type="Gene3D" id="1.20.1250.20">
    <property type="entry name" value="MFS general substrate transporter like domains"/>
    <property type="match status" value="1"/>
</dbReference>
<evidence type="ECO:0000256" key="1">
    <source>
        <dbReference type="ARBA" id="ARBA00022475"/>
    </source>
</evidence>
<reference evidence="6 7" key="1">
    <citation type="submission" date="2018-06" db="EMBL/GenBank/DDBJ databases">
        <authorList>
            <consortium name="Pathogen Informatics"/>
            <person name="Doyle S."/>
        </authorList>
    </citation>
    <scope>NUCLEOTIDE SEQUENCE [LARGE SCALE GENOMIC DNA]</scope>
    <source>
        <strain evidence="6 7">NCTC9045</strain>
    </source>
</reference>
<dbReference type="Proteomes" id="UP000254503">
    <property type="component" value="Unassembled WGS sequence"/>
</dbReference>
<dbReference type="InterPro" id="IPR036259">
    <property type="entry name" value="MFS_trans_sf"/>
</dbReference>
<evidence type="ECO:0000313" key="6">
    <source>
        <dbReference type="EMBL" id="STJ52571.1"/>
    </source>
</evidence>
<feature type="transmembrane region" description="Helical" evidence="5">
    <location>
        <begin position="145"/>
        <end position="169"/>
    </location>
</feature>
<proteinExistence type="predicted"/>
<gene>
    <name evidence="6" type="primary">yhhS_3</name>
    <name evidence="6" type="ORF">NCTC9045_00372</name>
</gene>
<dbReference type="Pfam" id="PF07690">
    <property type="entry name" value="MFS_1"/>
    <property type="match status" value="1"/>
</dbReference>
<evidence type="ECO:0000256" key="3">
    <source>
        <dbReference type="ARBA" id="ARBA00022989"/>
    </source>
</evidence>
<feature type="transmembrane region" description="Helical" evidence="5">
    <location>
        <begin position="89"/>
        <end position="107"/>
    </location>
</feature>
<dbReference type="InterPro" id="IPR011701">
    <property type="entry name" value="MFS"/>
</dbReference>
<dbReference type="SUPFAM" id="SSF103473">
    <property type="entry name" value="MFS general substrate transporter"/>
    <property type="match status" value="1"/>
</dbReference>
<keyword evidence="3 5" id="KW-1133">Transmembrane helix</keyword>
<keyword evidence="4 5" id="KW-0472">Membrane</keyword>
<sequence>MGAPLGVVFYHWGGLQALALIIMGVALVAILLAIPRPTVKASKGKPLPFRAVLGRVWLYGMALALASAGFGVIATFITLFYDAKGWDGAAFALTLFSCAFVGTRLLFPNGINRIGGLNVAMICFSVEIIGLLLVGVATMPWMAKIGVLLAGAGFSLVFPALGVVAVKAVPQQNQGRRWQLTPYLWIYRLA</sequence>
<keyword evidence="2 5" id="KW-0812">Transmembrane</keyword>
<evidence type="ECO:0000313" key="7">
    <source>
        <dbReference type="Proteomes" id="UP000254503"/>
    </source>
</evidence>
<feature type="transmembrane region" description="Helical" evidence="5">
    <location>
        <begin position="12"/>
        <end position="35"/>
    </location>
</feature>
<dbReference type="EMBL" id="UGDD01000002">
    <property type="protein sequence ID" value="STJ52571.1"/>
    <property type="molecule type" value="Genomic_DNA"/>
</dbReference>
<evidence type="ECO:0000256" key="2">
    <source>
        <dbReference type="ARBA" id="ARBA00022692"/>
    </source>
</evidence>
<name>A0A376WT58_ECOLX</name>
<dbReference type="GO" id="GO:0022857">
    <property type="term" value="F:transmembrane transporter activity"/>
    <property type="evidence" value="ECO:0007669"/>
    <property type="project" value="InterPro"/>
</dbReference>
<keyword evidence="1" id="KW-1003">Cell membrane</keyword>
<organism evidence="6 7">
    <name type="scientific">Escherichia coli</name>
    <dbReference type="NCBI Taxonomy" id="562"/>
    <lineage>
        <taxon>Bacteria</taxon>
        <taxon>Pseudomonadati</taxon>
        <taxon>Pseudomonadota</taxon>
        <taxon>Gammaproteobacteria</taxon>
        <taxon>Enterobacterales</taxon>
        <taxon>Enterobacteriaceae</taxon>
        <taxon>Escherichia</taxon>
    </lineage>
</organism>
<dbReference type="AlphaFoldDB" id="A0A376WT58"/>
<evidence type="ECO:0000256" key="4">
    <source>
        <dbReference type="ARBA" id="ARBA00023136"/>
    </source>
</evidence>